<dbReference type="GO" id="GO:0008270">
    <property type="term" value="F:zinc ion binding"/>
    <property type="evidence" value="ECO:0007669"/>
    <property type="project" value="InterPro"/>
</dbReference>
<reference evidence="1 2" key="1">
    <citation type="submission" date="2019-08" db="EMBL/GenBank/DDBJ databases">
        <title>Draft genome sequences of two oriental melons (Cucumis melo L. var makuwa).</title>
        <authorList>
            <person name="Kwon S.-Y."/>
        </authorList>
    </citation>
    <scope>NUCLEOTIDE SEQUENCE [LARGE SCALE GENOMIC DNA]</scope>
    <source>
        <strain evidence="2">cv. Chang Bougi</strain>
        <tissue evidence="1">Leaf</tissue>
    </source>
</reference>
<dbReference type="Proteomes" id="UP000321947">
    <property type="component" value="Unassembled WGS sequence"/>
</dbReference>
<accession>A0A5D3E1F5</accession>
<name>A0A5D3E1F5_CUCMM</name>
<evidence type="ECO:0000313" key="1">
    <source>
        <dbReference type="EMBL" id="TYK29712.1"/>
    </source>
</evidence>
<evidence type="ECO:0000313" key="2">
    <source>
        <dbReference type="Proteomes" id="UP000321947"/>
    </source>
</evidence>
<dbReference type="Gene3D" id="4.10.60.10">
    <property type="entry name" value="Zinc finger, CCHC-type"/>
    <property type="match status" value="1"/>
</dbReference>
<dbReference type="InterPro" id="IPR036875">
    <property type="entry name" value="Znf_CCHC_sf"/>
</dbReference>
<gene>
    <name evidence="1" type="ORF">E5676_scaffold3607G00230</name>
</gene>
<proteinExistence type="predicted"/>
<comment type="caution">
    <text evidence="1">The sequence shown here is derived from an EMBL/GenBank/DDBJ whole genome shotgun (WGS) entry which is preliminary data.</text>
</comment>
<dbReference type="SUPFAM" id="SSF57756">
    <property type="entry name" value="Retrovirus zinc finger-like domains"/>
    <property type="match status" value="1"/>
</dbReference>
<dbReference type="AlphaFoldDB" id="A0A5D3E1F5"/>
<organism evidence="1 2">
    <name type="scientific">Cucumis melo var. makuwa</name>
    <name type="common">Oriental melon</name>
    <dbReference type="NCBI Taxonomy" id="1194695"/>
    <lineage>
        <taxon>Eukaryota</taxon>
        <taxon>Viridiplantae</taxon>
        <taxon>Streptophyta</taxon>
        <taxon>Embryophyta</taxon>
        <taxon>Tracheophyta</taxon>
        <taxon>Spermatophyta</taxon>
        <taxon>Magnoliopsida</taxon>
        <taxon>eudicotyledons</taxon>
        <taxon>Gunneridae</taxon>
        <taxon>Pentapetalae</taxon>
        <taxon>rosids</taxon>
        <taxon>fabids</taxon>
        <taxon>Cucurbitales</taxon>
        <taxon>Cucurbitaceae</taxon>
        <taxon>Benincaseae</taxon>
        <taxon>Cucumis</taxon>
    </lineage>
</organism>
<dbReference type="EMBL" id="SSTD01001489">
    <property type="protein sequence ID" value="TYK29712.1"/>
    <property type="molecule type" value="Genomic_DNA"/>
</dbReference>
<sequence>MRSKGNGNIREYIMEMSNLTDRIKRERTESAHLATNFHGKKKRKSTDVVEGTSQQNKKQAMENPCFFYKKKGHLKKDCPKYLVGRFWCYYSHKYIYAGLFVEQSLNDAERFNYVGDDKAIAVEVIGPFAKYLEECGIVPQYMAKRQNRTLKDMKSSIRHLHVWGCPAEVMPYRLLLESGNARFLKDVEFEGEDNIKKVVFEEELVSFPNMGIDDVQTQIPDFIMEPIQ</sequence>
<protein>
    <submittedName>
        <fullName evidence="1">Retrovirus-related Pol polyprotein from transposon TNT 1-94</fullName>
    </submittedName>
</protein>
<dbReference type="GO" id="GO:0003676">
    <property type="term" value="F:nucleic acid binding"/>
    <property type="evidence" value="ECO:0007669"/>
    <property type="project" value="InterPro"/>
</dbReference>